<keyword evidence="1" id="KW-0813">Transport</keyword>
<reference evidence="3" key="1">
    <citation type="submission" date="2017-05" db="UniProtKB">
        <authorList>
            <consortium name="EnsemblMetazoa"/>
        </authorList>
    </citation>
    <scope>IDENTIFICATION</scope>
</reference>
<dbReference type="Gene3D" id="1.20.1250.20">
    <property type="entry name" value="MFS general substrate transporter like domains"/>
    <property type="match status" value="1"/>
</dbReference>
<feature type="transmembrane region" description="Helical" evidence="2">
    <location>
        <begin position="317"/>
        <end position="338"/>
    </location>
</feature>
<evidence type="ECO:0000256" key="2">
    <source>
        <dbReference type="SAM" id="Phobius"/>
    </source>
</evidence>
<keyword evidence="1" id="KW-0571">Peptide transport</keyword>
<evidence type="ECO:0000313" key="3">
    <source>
        <dbReference type="EnsemblMetazoa" id="Aqu2.1.24552_001"/>
    </source>
</evidence>
<organism evidence="3">
    <name type="scientific">Amphimedon queenslandica</name>
    <name type="common">Sponge</name>
    <dbReference type="NCBI Taxonomy" id="400682"/>
    <lineage>
        <taxon>Eukaryota</taxon>
        <taxon>Metazoa</taxon>
        <taxon>Porifera</taxon>
        <taxon>Demospongiae</taxon>
        <taxon>Heteroscleromorpha</taxon>
        <taxon>Haplosclerida</taxon>
        <taxon>Niphatidae</taxon>
        <taxon>Amphimedon</taxon>
    </lineage>
</organism>
<feature type="transmembrane region" description="Helical" evidence="2">
    <location>
        <begin position="86"/>
        <end position="109"/>
    </location>
</feature>
<proteinExistence type="predicted"/>
<dbReference type="GO" id="GO:0015833">
    <property type="term" value="P:peptide transport"/>
    <property type="evidence" value="ECO:0007669"/>
    <property type="project" value="UniProtKB-KW"/>
</dbReference>
<keyword evidence="2" id="KW-0472">Membrane</keyword>
<feature type="transmembrane region" description="Helical" evidence="2">
    <location>
        <begin position="277"/>
        <end position="294"/>
    </location>
</feature>
<accession>A0A1X7U9B5</accession>
<dbReference type="EnsemblMetazoa" id="Aqu2.1.24552_001">
    <property type="protein sequence ID" value="Aqu2.1.24552_001"/>
    <property type="gene ID" value="Aqu2.1.24552"/>
</dbReference>
<dbReference type="PANTHER" id="PTHR11654">
    <property type="entry name" value="OLIGOPEPTIDE TRANSPORTER-RELATED"/>
    <property type="match status" value="1"/>
</dbReference>
<dbReference type="OrthoDB" id="8904098at2759"/>
<feature type="transmembrane region" description="Helical" evidence="2">
    <location>
        <begin position="185"/>
        <end position="208"/>
    </location>
</feature>
<feature type="transmembrane region" description="Helical" evidence="2">
    <location>
        <begin position="420"/>
        <end position="439"/>
    </location>
</feature>
<feature type="transmembrane region" description="Helical" evidence="2">
    <location>
        <begin position="12"/>
        <end position="35"/>
    </location>
</feature>
<feature type="transmembrane region" description="Helical" evidence="2">
    <location>
        <begin position="451"/>
        <end position="471"/>
    </location>
</feature>
<feature type="transmembrane region" description="Helical" evidence="2">
    <location>
        <begin position="55"/>
        <end position="74"/>
    </location>
</feature>
<dbReference type="InterPro" id="IPR036259">
    <property type="entry name" value="MFS_trans_sf"/>
</dbReference>
<dbReference type="InParanoid" id="A0A1X7U9B5"/>
<protein>
    <recommendedName>
        <fullName evidence="4">Major facilitator superfamily (MFS) profile domain-containing protein</fullName>
    </recommendedName>
</protein>
<sequence length="508" mass="58721">MARIWSKFSKWYLISSSALLVLIWDYLIYWNYFLIGHFGGNYFSEGFASGSWSKYGFYMISCLGNLFFPFFGLLTDAWIGRGNAVMIGAMFCLSSWITAATGLVIHSYLYQSVHFLWFTLAAGTFLEYIGYTSFRANIIQYNIDQLVGASDIDYNTVIFWHAASVQLTALIYYPLQCIFLDDSRYFITTIFIVSGISVSLVLVSHSLFRHKLEENMSLMKNPIKLVVRVLCYARKHKYPENRSALTYWEEEAPSRLDLGKEKYGGPFTEEEVEDVRTALRMLPLFIAVFAFALSDDYNWYISKDSIKLISCLIPTDFGHNACSVILLLAYLYLIRVFFYKYIPNMLSRMSAGLLFALATSVSKLIIFSFKTLTNLAHNNLILIVPQILYSVSFILLYPVSLEFTVAQSPVHMRGVMVGMWYAASVGLGYLLNIVLQFPFNCENEYICTNVYYYTTKSAIVLLILIVFVILAKRYKYRVRENEVNIVQIVDDHYQRYMQQEEKYHKNLN</sequence>
<feature type="transmembrane region" description="Helical" evidence="2">
    <location>
        <begin position="350"/>
        <end position="369"/>
    </location>
</feature>
<feature type="transmembrane region" description="Helical" evidence="2">
    <location>
        <begin position="381"/>
        <end position="399"/>
    </location>
</feature>
<feature type="transmembrane region" description="Helical" evidence="2">
    <location>
        <begin position="115"/>
        <end position="134"/>
    </location>
</feature>
<evidence type="ECO:0008006" key="4">
    <source>
        <dbReference type="Google" id="ProtNLM"/>
    </source>
</evidence>
<keyword evidence="2" id="KW-1133">Transmembrane helix</keyword>
<dbReference type="AlphaFoldDB" id="A0A1X7U9B5"/>
<feature type="transmembrane region" description="Helical" evidence="2">
    <location>
        <begin position="154"/>
        <end position="173"/>
    </location>
</feature>
<name>A0A1X7U9B5_AMPQE</name>
<keyword evidence="1" id="KW-0653">Protein transport</keyword>
<evidence type="ECO:0000256" key="1">
    <source>
        <dbReference type="ARBA" id="ARBA00022856"/>
    </source>
</evidence>
<keyword evidence="2" id="KW-0812">Transmembrane</keyword>